<evidence type="ECO:0000259" key="2">
    <source>
        <dbReference type="Pfam" id="PF22725"/>
    </source>
</evidence>
<dbReference type="Proteomes" id="UP000321776">
    <property type="component" value="Unassembled WGS sequence"/>
</dbReference>
<reference evidence="3 6" key="3">
    <citation type="submission" date="2024-01" db="EMBL/GenBank/DDBJ databases">
        <title>The diversity of rhizobia nodulating Mimosa spp. in eleven states of Brazil covering several biomes is determined by host plant, location, and edaphic factors.</title>
        <authorList>
            <person name="Rouws L."/>
            <person name="Barauna A."/>
            <person name="Beukes C."/>
            <person name="De Faria S.M."/>
            <person name="Gross E."/>
            <person name="Dos Reis Junior F.B."/>
            <person name="Simon M."/>
            <person name="Maluk M."/>
            <person name="Odee D.W."/>
            <person name="Kenicer G."/>
            <person name="Young J.P.W."/>
            <person name="Reis V.M."/>
            <person name="Zilli J."/>
            <person name="James E.K."/>
        </authorList>
    </citation>
    <scope>NUCLEOTIDE SEQUENCE [LARGE SCALE GENOMIC DNA]</scope>
    <source>
        <strain evidence="3 6">JPY530</strain>
    </source>
</reference>
<name>A0A5C6V4P1_9BURK</name>
<dbReference type="SUPFAM" id="SSF55347">
    <property type="entry name" value="Glyceraldehyde-3-phosphate dehydrogenase-like, C-terminal domain"/>
    <property type="match status" value="1"/>
</dbReference>
<dbReference type="InterPro" id="IPR036291">
    <property type="entry name" value="NAD(P)-bd_dom_sf"/>
</dbReference>
<dbReference type="GO" id="GO:0000166">
    <property type="term" value="F:nucleotide binding"/>
    <property type="evidence" value="ECO:0007669"/>
    <property type="project" value="InterPro"/>
</dbReference>
<protein>
    <submittedName>
        <fullName evidence="4">Gfo/Idh/MocA family oxidoreductase</fullName>
    </submittedName>
</protein>
<evidence type="ECO:0000313" key="6">
    <source>
        <dbReference type="Proteomes" id="UP001481677"/>
    </source>
</evidence>
<dbReference type="PANTHER" id="PTHR43708">
    <property type="entry name" value="CONSERVED EXPRESSED OXIDOREDUCTASE (EUROFUNG)"/>
    <property type="match status" value="1"/>
</dbReference>
<evidence type="ECO:0000313" key="3">
    <source>
        <dbReference type="EMBL" id="MEM5345362.1"/>
    </source>
</evidence>
<evidence type="ECO:0000313" key="4">
    <source>
        <dbReference type="EMBL" id="TXC80253.1"/>
    </source>
</evidence>
<reference evidence="4 5" key="1">
    <citation type="journal article" date="2018" name="Int. J. Syst. Evol. Microbiol.">
        <title>Paraburkholderia azotifigens sp. nov., a nitrogen-fixing bacterium isolated from paddy soil.</title>
        <authorList>
            <person name="Choi G.M."/>
            <person name="Im W.T."/>
        </authorList>
    </citation>
    <scope>NUCLEOTIDE SEQUENCE [LARGE SCALE GENOMIC DNA]</scope>
    <source>
        <strain evidence="4 5">NF 2-5-3</strain>
    </source>
</reference>
<dbReference type="Pfam" id="PF01408">
    <property type="entry name" value="GFO_IDH_MocA"/>
    <property type="match status" value="1"/>
</dbReference>
<dbReference type="Gene3D" id="3.40.50.720">
    <property type="entry name" value="NAD(P)-binding Rossmann-like Domain"/>
    <property type="match status" value="1"/>
</dbReference>
<evidence type="ECO:0000313" key="5">
    <source>
        <dbReference type="Proteomes" id="UP000321776"/>
    </source>
</evidence>
<dbReference type="Proteomes" id="UP001481677">
    <property type="component" value="Unassembled WGS sequence"/>
</dbReference>
<dbReference type="InterPro" id="IPR055170">
    <property type="entry name" value="GFO_IDH_MocA-like_dom"/>
</dbReference>
<organism evidence="4 5">
    <name type="scientific">Paraburkholderia azotifigens</name>
    <dbReference type="NCBI Taxonomy" id="2057004"/>
    <lineage>
        <taxon>Bacteria</taxon>
        <taxon>Pseudomonadati</taxon>
        <taxon>Pseudomonadota</taxon>
        <taxon>Betaproteobacteria</taxon>
        <taxon>Burkholderiales</taxon>
        <taxon>Burkholderiaceae</taxon>
        <taxon>Paraburkholderia</taxon>
    </lineage>
</organism>
<dbReference type="EMBL" id="JAZHGA010000045">
    <property type="protein sequence ID" value="MEM5345362.1"/>
    <property type="molecule type" value="Genomic_DNA"/>
</dbReference>
<reference evidence="4" key="2">
    <citation type="submission" date="2019-08" db="EMBL/GenBank/DDBJ databases">
        <authorList>
            <person name="Im W.-T."/>
        </authorList>
    </citation>
    <scope>NUCLEOTIDE SEQUENCE</scope>
    <source>
        <strain evidence="4">NF 2-5-3</strain>
    </source>
</reference>
<evidence type="ECO:0000259" key="1">
    <source>
        <dbReference type="Pfam" id="PF01408"/>
    </source>
</evidence>
<accession>A0A5C6V4P1</accession>
<dbReference type="EMBL" id="VOQS01000005">
    <property type="protein sequence ID" value="TXC80253.1"/>
    <property type="molecule type" value="Genomic_DNA"/>
</dbReference>
<keyword evidence="6" id="KW-1185">Reference proteome</keyword>
<feature type="domain" description="Gfo/Idh/MocA-like oxidoreductase N-terminal" evidence="1">
    <location>
        <begin position="15"/>
        <end position="129"/>
    </location>
</feature>
<dbReference type="InterPro" id="IPR000683">
    <property type="entry name" value="Gfo/Idh/MocA-like_OxRdtase_N"/>
</dbReference>
<dbReference type="RefSeq" id="WP_147237779.1">
    <property type="nucleotide sequence ID" value="NZ_JAZHFZ010000046.1"/>
</dbReference>
<comment type="caution">
    <text evidence="4">The sequence shown here is derived from an EMBL/GenBank/DDBJ whole genome shotgun (WGS) entry which is preliminary data.</text>
</comment>
<dbReference type="AlphaFoldDB" id="A0A5C6V4P1"/>
<feature type="domain" description="GFO/IDH/MocA-like oxidoreductase" evidence="2">
    <location>
        <begin position="140"/>
        <end position="262"/>
    </location>
</feature>
<dbReference type="SUPFAM" id="SSF51735">
    <property type="entry name" value="NAD(P)-binding Rossmann-fold domains"/>
    <property type="match status" value="1"/>
</dbReference>
<sequence length="361" mass="39382">MTVSTLQDRETYNGALIGCGFFARNHLHAWRGIEGANIVALCDADEARLHAAGREFGIERLYTDAAAMLHAERPDFVDIATTVASHRTLVELAASHGVATICQKPFACTLDDARAMVSACKDANVPLMVHENFRWQSAIQAVGAALQAGEIGTPFWGRVSFRSAFDVFSGQPYLAEGERFIVEDLGIHVLDIARFLFGDATRVTASTSRVNPGIKGEDVATIMLCHESGVNSIVDCSYATCLPHELFPQTLIEVDGSAGTLRLLADYRLQIHTRNGTEVRDAAPSMLPWMSSPWHAIQGSVLNIQSHWIGCLRSGREPATSGRDNLRTLALVEATYLSAREGRSVDVRELERMASQTKVAQ</sequence>
<dbReference type="Pfam" id="PF22725">
    <property type="entry name" value="GFO_IDH_MocA_C3"/>
    <property type="match status" value="1"/>
</dbReference>
<proteinExistence type="predicted"/>
<dbReference type="InterPro" id="IPR051317">
    <property type="entry name" value="Gfo/Idh/MocA_oxidoreduct"/>
</dbReference>
<dbReference type="Gene3D" id="3.30.360.10">
    <property type="entry name" value="Dihydrodipicolinate Reductase, domain 2"/>
    <property type="match status" value="1"/>
</dbReference>
<dbReference type="PANTHER" id="PTHR43708:SF8">
    <property type="entry name" value="OXIDOREDUCTASE"/>
    <property type="match status" value="1"/>
</dbReference>
<gene>
    <name evidence="4" type="ORF">FRZ40_38845</name>
    <name evidence="3" type="ORF">V4C56_37775</name>
</gene>